<dbReference type="EMBL" id="CANHGI010000006">
    <property type="protein sequence ID" value="CAI5455807.1"/>
    <property type="molecule type" value="Genomic_DNA"/>
</dbReference>
<evidence type="ECO:0000313" key="3">
    <source>
        <dbReference type="Proteomes" id="UP001152747"/>
    </source>
</evidence>
<protein>
    <submittedName>
        <fullName evidence="2">Uncharacterized protein</fullName>
    </submittedName>
</protein>
<evidence type="ECO:0000313" key="2">
    <source>
        <dbReference type="EMBL" id="CAI5455807.1"/>
    </source>
</evidence>
<feature type="signal peptide" evidence="1">
    <location>
        <begin position="1"/>
        <end position="16"/>
    </location>
</feature>
<keyword evidence="3" id="KW-1185">Reference proteome</keyword>
<keyword evidence="1" id="KW-0732">Signal</keyword>
<proteinExistence type="predicted"/>
<dbReference type="AlphaFoldDB" id="A0A9P1J3X4"/>
<gene>
    <name evidence="2" type="ORF">CAMP_LOCUS18444</name>
</gene>
<accession>A0A9P1J3X4</accession>
<evidence type="ECO:0000256" key="1">
    <source>
        <dbReference type="SAM" id="SignalP"/>
    </source>
</evidence>
<comment type="caution">
    <text evidence="2">The sequence shown here is derived from an EMBL/GenBank/DDBJ whole genome shotgun (WGS) entry which is preliminary data.</text>
</comment>
<feature type="chain" id="PRO_5040344813" evidence="1">
    <location>
        <begin position="17"/>
        <end position="96"/>
    </location>
</feature>
<sequence>MFRFLVALTILSIVTASIFEKDSEIETKHEVALVGENQETGLAVGDFDLEGQSDASGDVVIRAKRYYGCGCGCCGCGVTAMAVTGAGCGCGCCGCG</sequence>
<dbReference type="Proteomes" id="UP001152747">
    <property type="component" value="Unassembled WGS sequence"/>
</dbReference>
<reference evidence="2" key="1">
    <citation type="submission" date="2022-11" db="EMBL/GenBank/DDBJ databases">
        <authorList>
            <person name="Kikuchi T."/>
        </authorList>
    </citation>
    <scope>NUCLEOTIDE SEQUENCE</scope>
    <source>
        <strain evidence="2">PS1010</strain>
    </source>
</reference>
<organism evidence="2 3">
    <name type="scientific">Caenorhabditis angaria</name>
    <dbReference type="NCBI Taxonomy" id="860376"/>
    <lineage>
        <taxon>Eukaryota</taxon>
        <taxon>Metazoa</taxon>
        <taxon>Ecdysozoa</taxon>
        <taxon>Nematoda</taxon>
        <taxon>Chromadorea</taxon>
        <taxon>Rhabditida</taxon>
        <taxon>Rhabditina</taxon>
        <taxon>Rhabditomorpha</taxon>
        <taxon>Rhabditoidea</taxon>
        <taxon>Rhabditidae</taxon>
        <taxon>Peloderinae</taxon>
        <taxon>Caenorhabditis</taxon>
    </lineage>
</organism>
<name>A0A9P1J3X4_9PELO</name>